<proteinExistence type="inferred from homology"/>
<dbReference type="EMBL" id="NAJO01000030">
    <property type="protein sequence ID" value="OQO01648.1"/>
    <property type="molecule type" value="Genomic_DNA"/>
</dbReference>
<comment type="caution">
    <text evidence="10">The sequence shown here is derived from an EMBL/GenBank/DDBJ whole genome shotgun (WGS) entry which is preliminary data.</text>
</comment>
<keyword evidence="2" id="KW-0813">Transport</keyword>
<keyword evidence="11" id="KW-1185">Reference proteome</keyword>
<evidence type="ECO:0000256" key="1">
    <source>
        <dbReference type="ARBA" id="ARBA00004395"/>
    </source>
</evidence>
<gene>
    <name evidence="10" type="ORF">B0A48_12685</name>
</gene>
<dbReference type="InterPro" id="IPR056458">
    <property type="entry name" value="TPR_DOP1_M"/>
</dbReference>
<evidence type="ECO:0000256" key="4">
    <source>
        <dbReference type="ARBA" id="ARBA00023034"/>
    </source>
</evidence>
<evidence type="ECO:0000313" key="11">
    <source>
        <dbReference type="Proteomes" id="UP000192596"/>
    </source>
</evidence>
<evidence type="ECO:0000256" key="6">
    <source>
        <dbReference type="ARBA" id="ARBA00046326"/>
    </source>
</evidence>
<accession>A0A1V8SRJ9</accession>
<keyword evidence="3" id="KW-0653">Protein transport</keyword>
<dbReference type="GO" id="GO:0006895">
    <property type="term" value="P:Golgi to endosome transport"/>
    <property type="evidence" value="ECO:0007669"/>
    <property type="project" value="InterPro"/>
</dbReference>
<comment type="subcellular location">
    <subcellularLocation>
        <location evidence="1">Golgi apparatus membrane</location>
        <topology evidence="1">Peripheral membrane protein</topology>
    </subcellularLocation>
</comment>
<feature type="domain" description="DOP1-like middle TPR" evidence="8">
    <location>
        <begin position="208"/>
        <end position="409"/>
    </location>
</feature>
<dbReference type="InterPro" id="IPR040314">
    <property type="entry name" value="DOP1"/>
</dbReference>
<dbReference type="GO" id="GO:0000139">
    <property type="term" value="C:Golgi membrane"/>
    <property type="evidence" value="ECO:0007669"/>
    <property type="project" value="UniProtKB-SubCell"/>
</dbReference>
<dbReference type="FunCoup" id="A0A1V8SRJ9">
    <property type="interactions" value="218"/>
</dbReference>
<reference evidence="11" key="1">
    <citation type="submission" date="2017-03" db="EMBL/GenBank/DDBJ databases">
        <title>Genomes of endolithic fungi from Antarctica.</title>
        <authorList>
            <person name="Coleine C."/>
            <person name="Masonjones S."/>
            <person name="Stajich J.E."/>
        </authorList>
    </citation>
    <scope>NUCLEOTIDE SEQUENCE [LARGE SCALE GENOMIC DNA]</scope>
    <source>
        <strain evidence="11">CCFEE 5527</strain>
    </source>
</reference>
<dbReference type="InterPro" id="IPR056457">
    <property type="entry name" value="DOP1_C"/>
</dbReference>
<keyword evidence="5" id="KW-0472">Membrane</keyword>
<dbReference type="GO" id="GO:0005829">
    <property type="term" value="C:cytosol"/>
    <property type="evidence" value="ECO:0007669"/>
    <property type="project" value="GOC"/>
</dbReference>
<evidence type="ECO:0000256" key="3">
    <source>
        <dbReference type="ARBA" id="ARBA00022927"/>
    </source>
</evidence>
<dbReference type="Pfam" id="PF24598">
    <property type="entry name" value="DOP1_C"/>
    <property type="match status" value="1"/>
</dbReference>
<dbReference type="Pfam" id="PF04118">
    <property type="entry name" value="Dopey_N"/>
    <property type="match status" value="1"/>
</dbReference>
<dbReference type="GO" id="GO:0005768">
    <property type="term" value="C:endosome"/>
    <property type="evidence" value="ECO:0007669"/>
    <property type="project" value="TreeGrafter"/>
</dbReference>
<sequence>MKSLILSMLPALEEENSEDFERAFDIMQTLELGPANHSPTSSATSEDTGFFWQCMFLAILTGVSRRHGALNYLVRRLPSFSGLPTASPGSDAMSAEAECAIAPEPGLLVRGFATGLSDSQPLVQRGFLDLLVSHLPLSSPILQARVASSEIDRLIMAATGIALRRDMSLNRRLWIWLLGSDSKADGSASPTLVRRESAGFQASKKQDYFDRNGLPALRRCILSAFSSDATDAVNLTRPFRVCHALMDKWEIGDTLIPEVFLRAMRRAYDISKDQSAANGTEVMKSARTFFDGVESRVIWGQLFRLLEDTQKSIVAVCEDLQLFCWILQSFHVAEEEMIAVHVPVTAVFLLAEMHMNSALQEQRGLYAEAILLLLRLLPADAFGGEDDDRRDTPKPTPGQDVRTVIRAYYKNDHTTPLDEHPPINRACITAELLHNVFAVFDHGHASWEAFSEASDMLIALHNVFPAWSADSLNTIVETCHARAVGDSSFEVTNSIVDLLVQLSSSQHCKEELGSFGTDKLIYRIVANLWDQLSPMNAKHQVEAVQLLWRVDGLDPTANTVKAALSSVMGGSDVSRIHGAGHLELCTAENLVRFAVLWKFSAPTASAAVSQEGRSLQRRGSVKNIPIDGMAWIRRRDVMGGPLFLTIDAIRGSSRTCQTAAMRIFGTVASSEVVLQLLLGRLAKSLPGQNDTGQVRKSQQVREVEQRTRGMAVVLQQIDSILRHANNPIWQSLMSLPDFAEPDTPDQSMVAWLVMECVSLIEKPLVLGSAKETAISILDATFHGPEFIKTQIQTLNLADVILQCVLETLSNDEDETHSRLLDLGLSAMGLRQSDLSSKHDDEPLRRSFVATRRQSSLISRDPPQKHVRTLGAAVPSKLLATLKAGFAAESARRHMDVWLDFLTSSLPYFGDGLITVLIPLVDMFCAQLTAACIHLKTFYLNNTENTPELPPDVVILWLLDGLDVVLAEAHDFNIGSVDQLATRSLSEAAQGVPSFASSKGPGSGTGINTANSRLTLVLALKDAVAIAMEVWLWSAQAIDVYANMHSSSTASNTAVRLRSRSRSMLEQIYTVQTLETLEVMIHKWCHATEPHHSASVLSLLQAMTPARPRSVLPATLDAMCSRCNASPASSMRQSSLTTELTAAEILSFLAAYLGTVDADATDEIWPDCTAFMRDVLSNPMPYRQVLPGLLWIASILAEHLANTNFGDQRKMRRELGDLFQRLLAACFATSPPVTHAVTSTVPQDETDSVLGQRSMDITVILTQIMPHIENLLDASDRVANAVNTIMSGIISHELRAKSFPANVQPDTLVLLATLTAKAPAAKPWRKEVSEAFMRPRFLDTSADFMQRYWMPVLYQWSGTGKEQMNDLLSRLIAPSSAGIMFGVGAAAARIKADIETQMTLRRLCVLFLASPTDTHLKSLQAVMVKLTELFEASALSSPSAAVKQEIFMVCRVLVLSVSPARLTPMWPLVNSWLKAALVGGLTWSSENADNITNLALLQACKLLEILLALSPNEFQLHEWLWVTDTTDAIHHSDMWRSAALSDQLAEELSTNVSDGTQPMIATIDVSSSLESDSKHQHMVGSDPSMDTEDVKAMSRGQFAMSIIRPYFSQLSINTYEAVYQMKPGSVSVHRDALLKDLLDVTTMIRHD</sequence>
<feature type="domain" description="DOP1-like C-terminal" evidence="9">
    <location>
        <begin position="1147"/>
        <end position="1619"/>
    </location>
</feature>
<dbReference type="InterPro" id="IPR007249">
    <property type="entry name" value="DOP1_N"/>
</dbReference>
<organism evidence="10 11">
    <name type="scientific">Cryoendolithus antarcticus</name>
    <dbReference type="NCBI Taxonomy" id="1507870"/>
    <lineage>
        <taxon>Eukaryota</taxon>
        <taxon>Fungi</taxon>
        <taxon>Dikarya</taxon>
        <taxon>Ascomycota</taxon>
        <taxon>Pezizomycotina</taxon>
        <taxon>Dothideomycetes</taxon>
        <taxon>Dothideomycetidae</taxon>
        <taxon>Cladosporiales</taxon>
        <taxon>Cladosporiaceae</taxon>
        <taxon>Cryoendolithus</taxon>
    </lineage>
</organism>
<dbReference type="GO" id="GO:0005802">
    <property type="term" value="C:trans-Golgi network"/>
    <property type="evidence" value="ECO:0007669"/>
    <property type="project" value="TreeGrafter"/>
</dbReference>
<dbReference type="InParanoid" id="A0A1V8SRJ9"/>
<dbReference type="InterPro" id="IPR016024">
    <property type="entry name" value="ARM-type_fold"/>
</dbReference>
<dbReference type="PANTHER" id="PTHR14042">
    <property type="entry name" value="DOPEY-RELATED"/>
    <property type="match status" value="1"/>
</dbReference>
<keyword evidence="4" id="KW-0333">Golgi apparatus</keyword>
<dbReference type="SUPFAM" id="SSF48371">
    <property type="entry name" value="ARM repeat"/>
    <property type="match status" value="1"/>
</dbReference>
<comment type="similarity">
    <text evidence="6">Belongs to the DOP1 family.</text>
</comment>
<protein>
    <submittedName>
        <fullName evidence="10">Uncharacterized protein</fullName>
    </submittedName>
</protein>
<evidence type="ECO:0000259" key="8">
    <source>
        <dbReference type="Pfam" id="PF24597"/>
    </source>
</evidence>
<feature type="domain" description="DOP1 N-terminal" evidence="7">
    <location>
        <begin position="1"/>
        <end position="181"/>
    </location>
</feature>
<name>A0A1V8SRJ9_9PEZI</name>
<evidence type="ECO:0000313" key="10">
    <source>
        <dbReference type="EMBL" id="OQO01648.1"/>
    </source>
</evidence>
<dbReference type="Proteomes" id="UP000192596">
    <property type="component" value="Unassembled WGS sequence"/>
</dbReference>
<dbReference type="Pfam" id="PF24597">
    <property type="entry name" value="TPR_DOP1_M"/>
    <property type="match status" value="1"/>
</dbReference>
<evidence type="ECO:0000256" key="5">
    <source>
        <dbReference type="ARBA" id="ARBA00023136"/>
    </source>
</evidence>
<evidence type="ECO:0000259" key="9">
    <source>
        <dbReference type="Pfam" id="PF24598"/>
    </source>
</evidence>
<evidence type="ECO:0000259" key="7">
    <source>
        <dbReference type="Pfam" id="PF04118"/>
    </source>
</evidence>
<dbReference type="OrthoDB" id="297643at2759"/>
<dbReference type="STRING" id="1507870.A0A1V8SRJ9"/>
<evidence type="ECO:0000256" key="2">
    <source>
        <dbReference type="ARBA" id="ARBA00022448"/>
    </source>
</evidence>
<dbReference type="GO" id="GO:0015031">
    <property type="term" value="P:protein transport"/>
    <property type="evidence" value="ECO:0007669"/>
    <property type="project" value="UniProtKB-KW"/>
</dbReference>
<dbReference type="PANTHER" id="PTHR14042:SF24">
    <property type="entry name" value="PROTEIN DOPEY-1 HOMOLOG"/>
    <property type="match status" value="1"/>
</dbReference>